<evidence type="ECO:0008006" key="4">
    <source>
        <dbReference type="Google" id="ProtNLM"/>
    </source>
</evidence>
<dbReference type="KEGG" id="hbq:QI031_27385"/>
<feature type="signal peptide" evidence="1">
    <location>
        <begin position="1"/>
        <end position="25"/>
    </location>
</feature>
<evidence type="ECO:0000313" key="3">
    <source>
        <dbReference type="Proteomes" id="UP001223520"/>
    </source>
</evidence>
<sequence length="157" mass="15755">MIRRSLLTAVLVIVGSVVLAPKTMAQTVDVPFTGSVNGACTFGQVTPGKLGLNQPTSPTALAGGFSGGVFGQVSVSCNQPARVSISQPQQTGGPAFTPMFSAGHINSPVGSTDSNSGSPLPLPTGGSVPLSVDMIVDKGSPLVPGNYSYITTLTIVP</sequence>
<keyword evidence="3" id="KW-1185">Reference proteome</keyword>
<protein>
    <recommendedName>
        <fullName evidence="4">Spore coat protein U domain-containing protein</fullName>
    </recommendedName>
</protein>
<organism evidence="2 3">
    <name type="scientific">Halotia branconii CENA392</name>
    <dbReference type="NCBI Taxonomy" id="1539056"/>
    <lineage>
        <taxon>Bacteria</taxon>
        <taxon>Bacillati</taxon>
        <taxon>Cyanobacteriota</taxon>
        <taxon>Cyanophyceae</taxon>
        <taxon>Nostocales</taxon>
        <taxon>Nodulariaceae</taxon>
        <taxon>Halotia</taxon>
    </lineage>
</organism>
<dbReference type="EMBL" id="CP124543">
    <property type="protein sequence ID" value="WGV25420.1"/>
    <property type="molecule type" value="Genomic_DNA"/>
</dbReference>
<dbReference type="Proteomes" id="UP001223520">
    <property type="component" value="Chromosome"/>
</dbReference>
<name>A0AAJ6NRL7_9CYAN</name>
<reference evidence="2 3" key="1">
    <citation type="journal article" date="2023" name="Limnol Oceanogr Lett">
        <title>Environmental adaptations by the intertidal Antarctic cyanobacterium Halotia branconii CENA392 as revealed using long-read genome sequencing.</title>
        <authorList>
            <person name="Dextro R.B."/>
            <person name="Delbaje E."/>
            <person name="Freitas P.N.N."/>
            <person name="Geraldes V."/>
            <person name="Pinto E."/>
            <person name="Long P.F."/>
            <person name="Fiore M.F."/>
        </authorList>
    </citation>
    <scope>NUCLEOTIDE SEQUENCE [LARGE SCALE GENOMIC DNA]</scope>
    <source>
        <strain evidence="2 3">CENA392</strain>
    </source>
</reference>
<gene>
    <name evidence="2" type="ORF">QI031_27385</name>
</gene>
<proteinExistence type="predicted"/>
<dbReference type="RefSeq" id="WP_281482720.1">
    <property type="nucleotide sequence ID" value="NZ_CP124543.1"/>
</dbReference>
<accession>A0AAJ6NRL7</accession>
<evidence type="ECO:0000256" key="1">
    <source>
        <dbReference type="SAM" id="SignalP"/>
    </source>
</evidence>
<evidence type="ECO:0000313" key="2">
    <source>
        <dbReference type="EMBL" id="WGV25420.1"/>
    </source>
</evidence>
<keyword evidence="1" id="KW-0732">Signal</keyword>
<dbReference type="AlphaFoldDB" id="A0AAJ6NRL7"/>
<feature type="chain" id="PRO_5042517948" description="Spore coat protein U domain-containing protein" evidence="1">
    <location>
        <begin position="26"/>
        <end position="157"/>
    </location>
</feature>